<proteinExistence type="predicted"/>
<accession>A0A654KFV2</accession>
<organism evidence="1 2">
    <name type="scientific">Taylorella equigenitalis (strain MCE9)</name>
    <dbReference type="NCBI Taxonomy" id="937774"/>
    <lineage>
        <taxon>Bacteria</taxon>
        <taxon>Pseudomonadati</taxon>
        <taxon>Pseudomonadota</taxon>
        <taxon>Betaproteobacteria</taxon>
        <taxon>Burkholderiales</taxon>
        <taxon>Alcaligenaceae</taxon>
        <taxon>Taylorella</taxon>
    </lineage>
</organism>
<reference evidence="1 2" key="1">
    <citation type="journal article" date="2011" name="J. Bacteriol.">
        <title>Genome sequence of Taylorella equigenitalis MCE9, the causative agent of contagious equine metritis.</title>
        <authorList>
            <person name="Hebert L."/>
            <person name="Moumen B."/>
            <person name="Duquesne F."/>
            <person name="Breuil M.F."/>
            <person name="Laugier C."/>
            <person name="Batto J.M."/>
            <person name="Renault P."/>
            <person name="Petry S."/>
        </authorList>
    </citation>
    <scope>NUCLEOTIDE SEQUENCE [LARGE SCALE GENOMIC DNA]</scope>
    <source>
        <strain evidence="1 2">MCE9</strain>
    </source>
</reference>
<dbReference type="AlphaFoldDB" id="A0A654KFV2"/>
<evidence type="ECO:0000313" key="1">
    <source>
        <dbReference type="EMBL" id="ADU91302.1"/>
    </source>
</evidence>
<gene>
    <name evidence="1" type="ordered locus">TEQUI_0355</name>
</gene>
<dbReference type="KEGG" id="teq:TEQUI_0355"/>
<dbReference type="Proteomes" id="UP000007472">
    <property type="component" value="Chromosome"/>
</dbReference>
<dbReference type="EMBL" id="CP002456">
    <property type="protein sequence ID" value="ADU91302.1"/>
    <property type="molecule type" value="Genomic_DNA"/>
</dbReference>
<name>A0A654KFV2_TAYEM</name>
<sequence length="299" mass="34599">MHRRDFFKFGHKGLIPKTDWELFLHRVQRLTLYDLKIIDSNLNIAYIELRDNKLIPTLLGICSDHKVAFLYKKLVDQEAVSGRSSLIFDVIEEAIPISISEGECMASFNSLCGDLFRIGYHQFEYVPPNLNLSQWFNNPIFHDERPYYSITSGLLDVEAIFSNQLQGTLGAFGLESTSVLNNTLLNKCIPELFKISQTSEIVELLDSGFWPNELRFDSLYKKITDINLGRVFLGQKGCYLWANRFHLKALPPKKIIPKNKTIFEDDWEFHINPVSLLDLKMLMDPEGIFGYEDEYNENT</sequence>
<evidence type="ECO:0000313" key="2">
    <source>
        <dbReference type="Proteomes" id="UP000007472"/>
    </source>
</evidence>
<protein>
    <submittedName>
        <fullName evidence="1">Uncharacterized protein</fullName>
    </submittedName>
</protein>